<dbReference type="SUPFAM" id="SSF49493">
    <property type="entry name" value="HSP40/DnaJ peptide-binding domain"/>
    <property type="match status" value="2"/>
</dbReference>
<dbReference type="CDD" id="cd06257">
    <property type="entry name" value="DnaJ"/>
    <property type="match status" value="1"/>
</dbReference>
<protein>
    <recommendedName>
        <fullName evidence="11 12">Chaperone protein DnaJ</fullName>
    </recommendedName>
</protein>
<dbReference type="InterPro" id="IPR036410">
    <property type="entry name" value="HSP_DnaJ_Cys-rich_dom_sf"/>
</dbReference>
<dbReference type="FunFam" id="1.10.287.110:FF:000034">
    <property type="entry name" value="Chaperone protein DnaJ"/>
    <property type="match status" value="1"/>
</dbReference>
<dbReference type="InterPro" id="IPR001305">
    <property type="entry name" value="HSP_DnaJ_Cys-rich_dom"/>
</dbReference>
<dbReference type="CDD" id="cd10747">
    <property type="entry name" value="DnaJ_C"/>
    <property type="match status" value="1"/>
</dbReference>
<evidence type="ECO:0000256" key="6">
    <source>
        <dbReference type="ARBA" id="ARBA00022833"/>
    </source>
</evidence>
<dbReference type="EMBL" id="JACPSX010000085">
    <property type="protein sequence ID" value="MBI3014327.1"/>
    <property type="molecule type" value="Genomic_DNA"/>
</dbReference>
<sequence>MNKRDYYEVLGVDRDASEEEIKKAFRKLALKHHPDKNPGDKESEEKFKEINEAYEVLRDPEKRSRYDRFGRAGSGAGGFGEAGFGFGTSFGDIFEDFFGDFFGTAGRRGQSRAQRGFDLRYNLEISFPEVATGVERTIRVPRRETCPACKGKRGRGGKGIETCPTCQGRGQVGYQQGFFTISRTCPHCHGEGHLLKDPCPECRGEGKVKRERELSVRIPAGVETGTRLRVSGEGEAGSFGGPPGDLYVDITVADHPIFSRQGNDILCEIPVSFPQAALGADLEIPTLKGKQVIKIRPGTQSADLYTIERAGLPDLRGRGIGNQIVRILVETPTNLTARQKELLQEFARLSGENHHPLRAGFLGRVKKIFG</sequence>
<keyword evidence="6 12" id="KW-0862">Zinc</keyword>
<keyword evidence="2 12" id="KW-0235">DNA replication</keyword>
<dbReference type="NCBIfam" id="NF008035">
    <property type="entry name" value="PRK10767.1"/>
    <property type="match status" value="1"/>
</dbReference>
<dbReference type="Pfam" id="PF00684">
    <property type="entry name" value="DnaJ_CXXCXGXG"/>
    <property type="match status" value="1"/>
</dbReference>
<dbReference type="GO" id="GO:0005524">
    <property type="term" value="F:ATP binding"/>
    <property type="evidence" value="ECO:0007669"/>
    <property type="project" value="InterPro"/>
</dbReference>
<dbReference type="HAMAP" id="MF_01152">
    <property type="entry name" value="DnaJ"/>
    <property type="match status" value="1"/>
</dbReference>
<dbReference type="GO" id="GO:0005737">
    <property type="term" value="C:cytoplasm"/>
    <property type="evidence" value="ECO:0007669"/>
    <property type="project" value="UniProtKB-SubCell"/>
</dbReference>
<dbReference type="GO" id="GO:0009408">
    <property type="term" value="P:response to heat"/>
    <property type="evidence" value="ECO:0007669"/>
    <property type="project" value="InterPro"/>
</dbReference>
<dbReference type="InterPro" id="IPR001623">
    <property type="entry name" value="DnaJ_domain"/>
</dbReference>
<dbReference type="InterPro" id="IPR002939">
    <property type="entry name" value="DnaJ_C"/>
</dbReference>
<dbReference type="Proteomes" id="UP000741360">
    <property type="component" value="Unassembled WGS sequence"/>
</dbReference>
<dbReference type="Gene3D" id="2.10.230.10">
    <property type="entry name" value="Heat shock protein DnaJ, cysteine-rich domain"/>
    <property type="match status" value="1"/>
</dbReference>
<dbReference type="GO" id="GO:0008270">
    <property type="term" value="F:zinc ion binding"/>
    <property type="evidence" value="ECO:0007669"/>
    <property type="project" value="UniProtKB-UniRule"/>
</dbReference>
<feature type="binding site" evidence="12">
    <location>
        <position position="146"/>
    </location>
    <ligand>
        <name>Zn(2+)</name>
        <dbReference type="ChEBI" id="CHEBI:29105"/>
        <label>1</label>
    </ligand>
</feature>
<feature type="binding site" evidence="12">
    <location>
        <position position="199"/>
    </location>
    <ligand>
        <name>Zn(2+)</name>
        <dbReference type="ChEBI" id="CHEBI:29105"/>
        <label>1</label>
    </ligand>
</feature>
<gene>
    <name evidence="12 16" type="primary">dnaJ</name>
    <name evidence="16" type="ORF">HYY65_04495</name>
</gene>
<dbReference type="Gene3D" id="1.10.287.110">
    <property type="entry name" value="DnaJ domain"/>
    <property type="match status" value="1"/>
</dbReference>
<accession>A0A932GP48</accession>
<dbReference type="SUPFAM" id="SSF57938">
    <property type="entry name" value="DnaJ/Hsp40 cysteine-rich domain"/>
    <property type="match status" value="1"/>
</dbReference>
<dbReference type="GO" id="GO:0051082">
    <property type="term" value="F:unfolded protein binding"/>
    <property type="evidence" value="ECO:0007669"/>
    <property type="project" value="UniProtKB-UniRule"/>
</dbReference>
<keyword evidence="7 12" id="KW-0346">Stress response</keyword>
<dbReference type="FunFam" id="2.10.230.10:FF:000002">
    <property type="entry name" value="Molecular chaperone DnaJ"/>
    <property type="match status" value="1"/>
</dbReference>
<evidence type="ECO:0000256" key="10">
    <source>
        <dbReference type="ARBA" id="ARBA00061004"/>
    </source>
</evidence>
<evidence type="ECO:0000256" key="4">
    <source>
        <dbReference type="ARBA" id="ARBA00022737"/>
    </source>
</evidence>
<keyword evidence="8 12" id="KW-0143">Chaperone</keyword>
<dbReference type="GO" id="GO:0031072">
    <property type="term" value="F:heat shock protein binding"/>
    <property type="evidence" value="ECO:0007669"/>
    <property type="project" value="InterPro"/>
</dbReference>
<evidence type="ECO:0000256" key="1">
    <source>
        <dbReference type="ARBA" id="ARBA00022490"/>
    </source>
</evidence>
<evidence type="ECO:0000256" key="2">
    <source>
        <dbReference type="ARBA" id="ARBA00022705"/>
    </source>
</evidence>
<comment type="subunit">
    <text evidence="12">Homodimer.</text>
</comment>
<name>A0A932GP48_UNCTE</name>
<reference evidence="16" key="1">
    <citation type="submission" date="2020-07" db="EMBL/GenBank/DDBJ databases">
        <title>Huge and variable diversity of episymbiotic CPR bacteria and DPANN archaea in groundwater ecosystems.</title>
        <authorList>
            <person name="He C.Y."/>
            <person name="Keren R."/>
            <person name="Whittaker M."/>
            <person name="Farag I.F."/>
            <person name="Doudna J."/>
            <person name="Cate J.H.D."/>
            <person name="Banfield J.F."/>
        </authorList>
    </citation>
    <scope>NUCLEOTIDE SEQUENCE</scope>
    <source>
        <strain evidence="16">NC_groundwater_717_Ag_S-0.2um_59_8</strain>
    </source>
</reference>
<feature type="binding site" evidence="12">
    <location>
        <position position="188"/>
    </location>
    <ligand>
        <name>Zn(2+)</name>
        <dbReference type="ChEBI" id="CHEBI:29105"/>
        <label>2</label>
    </ligand>
</feature>
<dbReference type="SUPFAM" id="SSF46565">
    <property type="entry name" value="Chaperone J-domain"/>
    <property type="match status" value="1"/>
</dbReference>
<evidence type="ECO:0000256" key="7">
    <source>
        <dbReference type="ARBA" id="ARBA00023016"/>
    </source>
</evidence>
<dbReference type="InterPro" id="IPR012724">
    <property type="entry name" value="DnaJ"/>
</dbReference>
<proteinExistence type="inferred from homology"/>
<comment type="caution">
    <text evidence="16">The sequence shown here is derived from an EMBL/GenBank/DDBJ whole genome shotgun (WGS) entry which is preliminary data.</text>
</comment>
<dbReference type="GO" id="GO:0006260">
    <property type="term" value="P:DNA replication"/>
    <property type="evidence" value="ECO:0007669"/>
    <property type="project" value="UniProtKB-KW"/>
</dbReference>
<dbReference type="Gene3D" id="2.60.260.20">
    <property type="entry name" value="Urease metallochaperone UreE, N-terminal domain"/>
    <property type="match status" value="2"/>
</dbReference>
<dbReference type="Pfam" id="PF01556">
    <property type="entry name" value="DnaJ_C"/>
    <property type="match status" value="1"/>
</dbReference>
<keyword evidence="4 12" id="KW-0677">Repeat</keyword>
<feature type="binding site" evidence="12">
    <location>
        <position position="163"/>
    </location>
    <ligand>
        <name>Zn(2+)</name>
        <dbReference type="ChEBI" id="CHEBI:29105"/>
        <label>2</label>
    </ligand>
</feature>
<evidence type="ECO:0000259" key="14">
    <source>
        <dbReference type="PROSITE" id="PS50076"/>
    </source>
</evidence>
<comment type="similarity">
    <text evidence="10 12">Belongs to the DnaJ family.</text>
</comment>
<comment type="domain">
    <text evidence="12">The J domain is necessary and sufficient to stimulate DnaK ATPase activity. Zinc center 1 plays an important role in the autonomous, DnaK-independent chaperone activity of DnaJ. Zinc center 2 is essential for interaction with DnaK and for DnaJ activity.</text>
</comment>
<dbReference type="SMART" id="SM00271">
    <property type="entry name" value="DnaJ"/>
    <property type="match status" value="1"/>
</dbReference>
<dbReference type="CDD" id="cd10719">
    <property type="entry name" value="DnaJ_zf"/>
    <property type="match status" value="1"/>
</dbReference>
<evidence type="ECO:0000256" key="13">
    <source>
        <dbReference type="PROSITE-ProRule" id="PRU00546"/>
    </source>
</evidence>
<dbReference type="Pfam" id="PF00226">
    <property type="entry name" value="DnaJ"/>
    <property type="match status" value="1"/>
</dbReference>
<comment type="caution">
    <text evidence="12">Lacks conserved residue(s) required for the propagation of feature annotation.</text>
</comment>
<dbReference type="PRINTS" id="PR00625">
    <property type="entry name" value="JDOMAIN"/>
</dbReference>
<dbReference type="InterPro" id="IPR036869">
    <property type="entry name" value="J_dom_sf"/>
</dbReference>
<dbReference type="PROSITE" id="PS00636">
    <property type="entry name" value="DNAJ_1"/>
    <property type="match status" value="1"/>
</dbReference>
<dbReference type="FunFam" id="2.60.260.20:FF:000005">
    <property type="entry name" value="Chaperone protein dnaJ 1, mitochondrial"/>
    <property type="match status" value="1"/>
</dbReference>
<dbReference type="NCBIfam" id="TIGR02349">
    <property type="entry name" value="DnaJ_bact"/>
    <property type="match status" value="1"/>
</dbReference>
<dbReference type="PROSITE" id="PS50076">
    <property type="entry name" value="DNAJ_2"/>
    <property type="match status" value="1"/>
</dbReference>
<evidence type="ECO:0000256" key="3">
    <source>
        <dbReference type="ARBA" id="ARBA00022723"/>
    </source>
</evidence>
<dbReference type="PROSITE" id="PS51188">
    <property type="entry name" value="ZF_CR"/>
    <property type="match status" value="1"/>
</dbReference>
<feature type="zinc finger region" description="CR-type" evidence="13">
    <location>
        <begin position="133"/>
        <end position="211"/>
    </location>
</feature>
<evidence type="ECO:0000256" key="5">
    <source>
        <dbReference type="ARBA" id="ARBA00022771"/>
    </source>
</evidence>
<dbReference type="InterPro" id="IPR018253">
    <property type="entry name" value="DnaJ_domain_CS"/>
</dbReference>
<evidence type="ECO:0000313" key="17">
    <source>
        <dbReference type="Proteomes" id="UP000741360"/>
    </source>
</evidence>
<feature type="domain" description="CR-type" evidence="15">
    <location>
        <begin position="133"/>
        <end position="211"/>
    </location>
</feature>
<keyword evidence="1 12" id="KW-0963">Cytoplasm</keyword>
<evidence type="ECO:0000256" key="12">
    <source>
        <dbReference type="HAMAP-Rule" id="MF_01152"/>
    </source>
</evidence>
<comment type="cofactor">
    <cofactor evidence="12">
        <name>Zn(2+)</name>
        <dbReference type="ChEBI" id="CHEBI:29105"/>
    </cofactor>
    <text evidence="12">Binds 2 Zn(2+) ions per monomer.</text>
</comment>
<organism evidence="16 17">
    <name type="scientific">Tectimicrobiota bacterium</name>
    <dbReference type="NCBI Taxonomy" id="2528274"/>
    <lineage>
        <taxon>Bacteria</taxon>
        <taxon>Pseudomonadati</taxon>
        <taxon>Nitrospinota/Tectimicrobiota group</taxon>
        <taxon>Candidatus Tectimicrobiota</taxon>
    </lineage>
</organism>
<dbReference type="InterPro" id="IPR008971">
    <property type="entry name" value="HSP40/DnaJ_pept-bd"/>
</dbReference>
<dbReference type="PANTHER" id="PTHR43096:SF48">
    <property type="entry name" value="CHAPERONE PROTEIN DNAJ"/>
    <property type="match status" value="1"/>
</dbReference>
<keyword evidence="3 12" id="KW-0479">Metal-binding</keyword>
<dbReference type="PANTHER" id="PTHR43096">
    <property type="entry name" value="DNAJ HOMOLOG 1, MITOCHONDRIAL-RELATED"/>
    <property type="match status" value="1"/>
</dbReference>
<evidence type="ECO:0000256" key="8">
    <source>
        <dbReference type="ARBA" id="ARBA00023186"/>
    </source>
</evidence>
<feature type="binding site" evidence="12">
    <location>
        <position position="202"/>
    </location>
    <ligand>
        <name>Zn(2+)</name>
        <dbReference type="ChEBI" id="CHEBI:29105"/>
        <label>1</label>
    </ligand>
</feature>
<feature type="binding site" evidence="12">
    <location>
        <position position="149"/>
    </location>
    <ligand>
        <name>Zn(2+)</name>
        <dbReference type="ChEBI" id="CHEBI:29105"/>
        <label>1</label>
    </ligand>
</feature>
<comment type="function">
    <text evidence="9 12">Participates actively in the response to hyperosmotic and heat shock by preventing the aggregation of stress-denatured proteins and by disaggregating proteins, also in an autonomous, DnaK-independent fashion. Unfolded proteins bind initially to DnaJ; upon interaction with the DnaJ-bound protein, DnaK hydrolyzes its bound ATP, resulting in the formation of a stable complex. GrpE releases ADP from DnaK; ATP binding to DnaK triggers the release of the substrate protein, thus completing the reaction cycle. Several rounds of ATP-dependent interactions between DnaJ, DnaK and GrpE are required for fully efficient folding. Also involved, together with DnaK and GrpE, in the DNA replication of plasmids through activation of initiation proteins.</text>
</comment>
<keyword evidence="5 12" id="KW-0863">Zinc-finger</keyword>
<evidence type="ECO:0000256" key="9">
    <source>
        <dbReference type="ARBA" id="ARBA00053423"/>
    </source>
</evidence>
<comment type="subcellular location">
    <subcellularLocation>
        <location evidence="12">Cytoplasm</location>
    </subcellularLocation>
</comment>
<feature type="binding site" evidence="12">
    <location>
        <position position="166"/>
    </location>
    <ligand>
        <name>Zn(2+)</name>
        <dbReference type="ChEBI" id="CHEBI:29105"/>
        <label>2</label>
    </ligand>
</feature>
<feature type="domain" description="J" evidence="14">
    <location>
        <begin position="5"/>
        <end position="70"/>
    </location>
</feature>
<evidence type="ECO:0000259" key="15">
    <source>
        <dbReference type="PROSITE" id="PS51188"/>
    </source>
</evidence>
<feature type="binding site" evidence="12">
    <location>
        <position position="185"/>
    </location>
    <ligand>
        <name>Zn(2+)</name>
        <dbReference type="ChEBI" id="CHEBI:29105"/>
        <label>2</label>
    </ligand>
</feature>
<evidence type="ECO:0000256" key="11">
    <source>
        <dbReference type="ARBA" id="ARBA00067609"/>
    </source>
</evidence>
<dbReference type="GO" id="GO:0042026">
    <property type="term" value="P:protein refolding"/>
    <property type="evidence" value="ECO:0007669"/>
    <property type="project" value="TreeGrafter"/>
</dbReference>
<evidence type="ECO:0000313" key="16">
    <source>
        <dbReference type="EMBL" id="MBI3014327.1"/>
    </source>
</evidence>
<dbReference type="AlphaFoldDB" id="A0A932GP48"/>